<name>A0A9X1B4T7_9GAMM</name>
<gene>
    <name evidence="2" type="ORF">CKO42_15540</name>
</gene>
<keyword evidence="1" id="KW-0732">Signal</keyword>
<dbReference type="AlphaFoldDB" id="A0A9X1B4T7"/>
<sequence length="168" mass="17549">MTRFTGLALIVLLPLSASPAIAAELPAPVKAQISELKSSCRGVGGKLVNPKQAILSADLNGDDQPDYAIDQSALNCDGAASAFSGSGGSQVDVFVSTPSGYINAWSGGTFGAKVEQQRLWLALGGRYCGQQKPSSRAAAQGCYRALSWNPNKRKMVIDPKIKPRPVGS</sequence>
<keyword evidence="3" id="KW-1185">Reference proteome</keyword>
<feature type="chain" id="PRO_5040961898" evidence="1">
    <location>
        <begin position="23"/>
        <end position="168"/>
    </location>
</feature>
<comment type="caution">
    <text evidence="2">The sequence shown here is derived from an EMBL/GenBank/DDBJ whole genome shotgun (WGS) entry which is preliminary data.</text>
</comment>
<protein>
    <submittedName>
        <fullName evidence="2">Uncharacterized protein</fullName>
    </submittedName>
</protein>
<organism evidence="2 3">
    <name type="scientific">Lamprobacter modestohalophilus</name>
    <dbReference type="NCBI Taxonomy" id="1064514"/>
    <lineage>
        <taxon>Bacteria</taxon>
        <taxon>Pseudomonadati</taxon>
        <taxon>Pseudomonadota</taxon>
        <taxon>Gammaproteobacteria</taxon>
        <taxon>Chromatiales</taxon>
        <taxon>Chromatiaceae</taxon>
        <taxon>Lamprobacter</taxon>
    </lineage>
</organism>
<dbReference type="RefSeq" id="WP_200246027.1">
    <property type="nucleotide sequence ID" value="NZ_NRRY01000027.1"/>
</dbReference>
<reference evidence="2 3" key="1">
    <citation type="journal article" date="2020" name="Microorganisms">
        <title>Osmotic Adaptation and Compatible Solute Biosynthesis of Phototrophic Bacteria as Revealed from Genome Analyses.</title>
        <authorList>
            <person name="Imhoff J.F."/>
            <person name="Rahn T."/>
            <person name="Kunzel S."/>
            <person name="Keller A."/>
            <person name="Neulinger S.C."/>
        </authorList>
    </citation>
    <scope>NUCLEOTIDE SEQUENCE [LARGE SCALE GENOMIC DNA]</scope>
    <source>
        <strain evidence="2 3">DSM 25653</strain>
    </source>
</reference>
<evidence type="ECO:0000256" key="1">
    <source>
        <dbReference type="SAM" id="SignalP"/>
    </source>
</evidence>
<proteinExistence type="predicted"/>
<evidence type="ECO:0000313" key="3">
    <source>
        <dbReference type="Proteomes" id="UP001138768"/>
    </source>
</evidence>
<accession>A0A9X1B4T7</accession>
<evidence type="ECO:0000313" key="2">
    <source>
        <dbReference type="EMBL" id="MBK1619830.1"/>
    </source>
</evidence>
<dbReference type="EMBL" id="NRRY01000027">
    <property type="protein sequence ID" value="MBK1619830.1"/>
    <property type="molecule type" value="Genomic_DNA"/>
</dbReference>
<feature type="signal peptide" evidence="1">
    <location>
        <begin position="1"/>
        <end position="22"/>
    </location>
</feature>
<dbReference type="Proteomes" id="UP001138768">
    <property type="component" value="Unassembled WGS sequence"/>
</dbReference>